<dbReference type="PANTHER" id="PTHR46586">
    <property type="entry name" value="ANKYRIN REPEAT-CONTAINING PROTEIN"/>
    <property type="match status" value="1"/>
</dbReference>
<dbReference type="GeneID" id="19955207"/>
<sequence length="699" mass="79249">MPSTFRSVVLAQPDIAAIIFDYQYGVFEDVRAALYACRELLELHAGTYECDVAYQTTFAPNAVWRRDHRTSFEPVEYALHCQLPDDRMPLHVAIVEGFDLLAQRIVRCRPALASIDAIFLAIRENRLEMAAFLLEHRTSRPELYRRTQLETGDHFSYRFSRHWLCSALARSDTRGIELIQRVDPSPEMVTESNCRHAIFDATLENATLACTVLPWFNSPRLFDIVAGQGFLPLVRRLHDRGSECSTGAMDSWNGHLEVVRFLHEHRREGCTTRAMDTAARHGHFEVVKFLHFNRTEGCSYKAHYEAILQGRVDIVRFLLEHRGENASPNLLDFAAANGQLEIVQYLNGLGTFHCTVDAVDSAARRVHLALVQYLVANRNEGGTRDDVVRTALEYGQLHTAEYLLSLGYPFPARPLWRMTAAAPGMVDVIQFCLTRGMRWNSDWLVNACEANNVPLVQLILEHPRASRSYRDALERAVKYKAWDAVRYVLANTKVRVTADMLEHALPHGDVEIVAQMLSRRIRVHRDDNTLLEMASSSHLTEMTRLLLDAGLGRPRDCLYKIAGRPKHVTEAKLLLPYCMDATNAIGNVDFLLRLVALTARRRTTTLQLVTTELLSQGRKASEAIRLPPSVEARATMLLQAGEVVDWAMALALGHLWTADVMFRVQWQSAWSTVVHDEALKAQLAHLLSTKRKFSGLSRY</sequence>
<organism evidence="1 2">
    <name type="scientific">Saprolegnia diclina (strain VS20)</name>
    <dbReference type="NCBI Taxonomy" id="1156394"/>
    <lineage>
        <taxon>Eukaryota</taxon>
        <taxon>Sar</taxon>
        <taxon>Stramenopiles</taxon>
        <taxon>Oomycota</taxon>
        <taxon>Saprolegniomycetes</taxon>
        <taxon>Saprolegniales</taxon>
        <taxon>Saprolegniaceae</taxon>
        <taxon>Saprolegnia</taxon>
    </lineage>
</organism>
<keyword evidence="2" id="KW-1185">Reference proteome</keyword>
<gene>
    <name evidence="1" type="ORF">SDRG_14480</name>
</gene>
<dbReference type="PANTHER" id="PTHR46586:SF3">
    <property type="entry name" value="ANKYRIN REPEAT-CONTAINING PROTEIN"/>
    <property type="match status" value="1"/>
</dbReference>
<proteinExistence type="predicted"/>
<dbReference type="RefSeq" id="XP_008618834.1">
    <property type="nucleotide sequence ID" value="XM_008620612.1"/>
</dbReference>
<dbReference type="Proteomes" id="UP000030762">
    <property type="component" value="Unassembled WGS sequence"/>
</dbReference>
<name>T0PQF4_SAPDV</name>
<dbReference type="OrthoDB" id="60283at2759"/>
<reference evidence="1 2" key="1">
    <citation type="submission" date="2012-04" db="EMBL/GenBank/DDBJ databases">
        <title>The Genome Sequence of Saprolegnia declina VS20.</title>
        <authorList>
            <consortium name="The Broad Institute Genome Sequencing Platform"/>
            <person name="Russ C."/>
            <person name="Nusbaum C."/>
            <person name="Tyler B."/>
            <person name="van West P."/>
            <person name="Dieguez-Uribeondo J."/>
            <person name="de Bruijn I."/>
            <person name="Tripathy S."/>
            <person name="Jiang R."/>
            <person name="Young S.K."/>
            <person name="Zeng Q."/>
            <person name="Gargeya S."/>
            <person name="Fitzgerald M."/>
            <person name="Haas B."/>
            <person name="Abouelleil A."/>
            <person name="Alvarado L."/>
            <person name="Arachchi H.M."/>
            <person name="Berlin A."/>
            <person name="Chapman S.B."/>
            <person name="Goldberg J."/>
            <person name="Griggs A."/>
            <person name="Gujja S."/>
            <person name="Hansen M."/>
            <person name="Howarth C."/>
            <person name="Imamovic A."/>
            <person name="Larimer J."/>
            <person name="McCowen C."/>
            <person name="Montmayeur A."/>
            <person name="Murphy C."/>
            <person name="Neiman D."/>
            <person name="Pearson M."/>
            <person name="Priest M."/>
            <person name="Roberts A."/>
            <person name="Saif S."/>
            <person name="Shea T."/>
            <person name="Sisk P."/>
            <person name="Sykes S."/>
            <person name="Wortman J."/>
            <person name="Nusbaum C."/>
            <person name="Birren B."/>
        </authorList>
    </citation>
    <scope>NUCLEOTIDE SEQUENCE [LARGE SCALE GENOMIC DNA]</scope>
    <source>
        <strain evidence="1 2">VS20</strain>
    </source>
</reference>
<dbReference type="Gene3D" id="1.25.40.20">
    <property type="entry name" value="Ankyrin repeat-containing domain"/>
    <property type="match status" value="2"/>
</dbReference>
<dbReference type="EMBL" id="JH767203">
    <property type="protein sequence ID" value="EQC27729.1"/>
    <property type="molecule type" value="Genomic_DNA"/>
</dbReference>
<dbReference type="AlphaFoldDB" id="T0PQF4"/>
<dbReference type="InterPro" id="IPR036770">
    <property type="entry name" value="Ankyrin_rpt-contain_sf"/>
</dbReference>
<protein>
    <submittedName>
        <fullName evidence="1">Uncharacterized protein</fullName>
    </submittedName>
</protein>
<evidence type="ECO:0000313" key="1">
    <source>
        <dbReference type="EMBL" id="EQC27729.1"/>
    </source>
</evidence>
<dbReference type="InterPro" id="IPR002110">
    <property type="entry name" value="Ankyrin_rpt"/>
</dbReference>
<dbReference type="InterPro" id="IPR052050">
    <property type="entry name" value="SecEffector_AnkRepeat"/>
</dbReference>
<evidence type="ECO:0000313" key="2">
    <source>
        <dbReference type="Proteomes" id="UP000030762"/>
    </source>
</evidence>
<dbReference type="InParanoid" id="T0PQF4"/>
<dbReference type="Pfam" id="PF12796">
    <property type="entry name" value="Ank_2"/>
    <property type="match status" value="1"/>
</dbReference>
<dbReference type="SUPFAM" id="SSF48403">
    <property type="entry name" value="Ankyrin repeat"/>
    <property type="match status" value="1"/>
</dbReference>
<accession>T0PQF4</accession>
<dbReference type="VEuPathDB" id="FungiDB:SDRG_14480"/>